<dbReference type="EMBL" id="CDMY01000507">
    <property type="protein sequence ID" value="CEM18727.1"/>
    <property type="molecule type" value="Genomic_DNA"/>
</dbReference>
<sequence>MARFPAFCAHRRLAFAVLIADLLATAEIIHRGASFPFVDENGTAPAATAATLEGHLEQLAAALLSPRKRHKHHPSHALIGQSARHIPQSRAMMRGLLLVNNSTEDISQIPAAVQNAADEILKSVASTYQHASSDQLRSGAHLYAAVKKVADSVAARPKNDTMIHAALKATAKVLKQSVREAVREDSKAILEMADATTVGLTKLVDALNESVVDADEELEERDPADVLGIDLDMD</sequence>
<organism evidence="2 3">
    <name type="scientific">Vitrella brassicaformis (strain CCMP3155)</name>
    <dbReference type="NCBI Taxonomy" id="1169540"/>
    <lineage>
        <taxon>Eukaryota</taxon>
        <taxon>Sar</taxon>
        <taxon>Alveolata</taxon>
        <taxon>Colpodellida</taxon>
        <taxon>Vitrellaceae</taxon>
        <taxon>Vitrella</taxon>
    </lineage>
</organism>
<dbReference type="Proteomes" id="UP000041254">
    <property type="component" value="Unassembled WGS sequence"/>
</dbReference>
<accession>A0A0G4FVJ1</accession>
<keyword evidence="1" id="KW-0732">Signal</keyword>
<name>A0A0G4FVJ1_VITBC</name>
<evidence type="ECO:0000313" key="3">
    <source>
        <dbReference type="Proteomes" id="UP000041254"/>
    </source>
</evidence>
<dbReference type="InParanoid" id="A0A0G4FVJ1"/>
<protein>
    <submittedName>
        <fullName evidence="2">Uncharacterized protein</fullName>
    </submittedName>
</protein>
<feature type="signal peptide" evidence="1">
    <location>
        <begin position="1"/>
        <end position="16"/>
    </location>
</feature>
<dbReference type="VEuPathDB" id="CryptoDB:Vbra_22963"/>
<evidence type="ECO:0000256" key="1">
    <source>
        <dbReference type="SAM" id="SignalP"/>
    </source>
</evidence>
<evidence type="ECO:0000313" key="2">
    <source>
        <dbReference type="EMBL" id="CEM18727.1"/>
    </source>
</evidence>
<gene>
    <name evidence="2" type="ORF">Vbra_22963</name>
</gene>
<feature type="chain" id="PRO_5005189132" evidence="1">
    <location>
        <begin position="17"/>
        <end position="234"/>
    </location>
</feature>
<proteinExistence type="predicted"/>
<dbReference type="AlphaFoldDB" id="A0A0G4FVJ1"/>
<reference evidence="2 3" key="1">
    <citation type="submission" date="2014-11" db="EMBL/GenBank/DDBJ databases">
        <authorList>
            <person name="Zhu J."/>
            <person name="Qi W."/>
            <person name="Song R."/>
        </authorList>
    </citation>
    <scope>NUCLEOTIDE SEQUENCE [LARGE SCALE GENOMIC DNA]</scope>
</reference>
<keyword evidence="3" id="KW-1185">Reference proteome</keyword>